<keyword evidence="8" id="KW-1185">Reference proteome</keyword>
<gene>
    <name evidence="5" type="ORF">DOS76_04960</name>
    <name evidence="4" type="ORF">DOS83_10115</name>
    <name evidence="3" type="ORF">I9026_03320</name>
</gene>
<dbReference type="KEGG" id="sfq:C7J90_06330"/>
<dbReference type="AlphaFoldDB" id="A0A2K3ZFN7"/>
<evidence type="ECO:0000313" key="3">
    <source>
        <dbReference type="EMBL" id="MBH9580394.1"/>
    </source>
</evidence>
<proteinExistence type="predicted"/>
<sequence length="230" mass="26576">MVEQLQYGQHQDQHIDIYRNHDVQHDKWIVLIHGGYWRNQFDKHMMNPYIDALIDVGFSVANVEYRRGSEHEWPIPKDDIRNAVETFKQSKYHPSQLIGIGHSVGGQLALLNDLLFDCIVALAPVTDVLYTLHHHLGQDAVPEYFNPTSTHVLKDASPIMQTPIQTDTLIIHGYNDTSVHIDTSLSYVQENYKKGTYITLYALPHLDHLDCINPEAMHHDMLLKWLNHRA</sequence>
<evidence type="ECO:0000313" key="7">
    <source>
        <dbReference type="Proteomes" id="UP000256562"/>
    </source>
</evidence>
<accession>A0A2K3ZFN7</accession>
<evidence type="ECO:0000313" key="6">
    <source>
        <dbReference type="Proteomes" id="UP000256337"/>
    </source>
</evidence>
<dbReference type="InterPro" id="IPR001375">
    <property type="entry name" value="Peptidase_S9_cat"/>
</dbReference>
<dbReference type="GO" id="GO:0006508">
    <property type="term" value="P:proteolysis"/>
    <property type="evidence" value="ECO:0007669"/>
    <property type="project" value="InterPro"/>
</dbReference>
<organism evidence="4 7">
    <name type="scientific">Staphylococcus felis</name>
    <dbReference type="NCBI Taxonomy" id="46127"/>
    <lineage>
        <taxon>Bacteria</taxon>
        <taxon>Bacillati</taxon>
        <taxon>Bacillota</taxon>
        <taxon>Bacilli</taxon>
        <taxon>Bacillales</taxon>
        <taxon>Staphylococcaceae</taxon>
        <taxon>Staphylococcus</taxon>
    </lineage>
</organism>
<keyword evidence="1 4" id="KW-0378">Hydrolase</keyword>
<dbReference type="InterPro" id="IPR029058">
    <property type="entry name" value="AB_hydrolase_fold"/>
</dbReference>
<dbReference type="InterPro" id="IPR050300">
    <property type="entry name" value="GDXG_lipolytic_enzyme"/>
</dbReference>
<dbReference type="Proteomes" id="UP000597038">
    <property type="component" value="Unassembled WGS sequence"/>
</dbReference>
<dbReference type="Proteomes" id="UP000256337">
    <property type="component" value="Unassembled WGS sequence"/>
</dbReference>
<evidence type="ECO:0000259" key="2">
    <source>
        <dbReference type="Pfam" id="PF00326"/>
    </source>
</evidence>
<evidence type="ECO:0000313" key="8">
    <source>
        <dbReference type="Proteomes" id="UP000597038"/>
    </source>
</evidence>
<dbReference type="GeneID" id="48057836"/>
<dbReference type="RefSeq" id="WP_103208190.1">
    <property type="nucleotide sequence ID" value="NZ_CAJUZQ010000029.1"/>
</dbReference>
<dbReference type="PANTHER" id="PTHR48081:SF33">
    <property type="entry name" value="KYNURENINE FORMAMIDASE"/>
    <property type="match status" value="1"/>
</dbReference>
<comment type="caution">
    <text evidence="4">The sequence shown here is derived from an EMBL/GenBank/DDBJ whole genome shotgun (WGS) entry which is preliminary data.</text>
</comment>
<dbReference type="EMBL" id="QKXQ01000463">
    <property type="protein sequence ID" value="REH92655.1"/>
    <property type="molecule type" value="Genomic_DNA"/>
</dbReference>
<dbReference type="Pfam" id="PF00326">
    <property type="entry name" value="Peptidase_S9"/>
    <property type="match status" value="1"/>
</dbReference>
<evidence type="ECO:0000313" key="4">
    <source>
        <dbReference type="EMBL" id="REH92655.1"/>
    </source>
</evidence>
<dbReference type="Gene3D" id="3.40.50.1820">
    <property type="entry name" value="alpha/beta hydrolase"/>
    <property type="match status" value="1"/>
</dbReference>
<dbReference type="EMBL" id="JAEDAQ010000003">
    <property type="protein sequence ID" value="MBH9580394.1"/>
    <property type="molecule type" value="Genomic_DNA"/>
</dbReference>
<protein>
    <submittedName>
        <fullName evidence="4">Alpha/beta hydrolase</fullName>
    </submittedName>
    <submittedName>
        <fullName evidence="3">Prolyl oligopeptidase family serine peptidase</fullName>
    </submittedName>
</protein>
<evidence type="ECO:0000256" key="1">
    <source>
        <dbReference type="ARBA" id="ARBA00022801"/>
    </source>
</evidence>
<dbReference type="Proteomes" id="UP000256562">
    <property type="component" value="Unassembled WGS sequence"/>
</dbReference>
<feature type="domain" description="Peptidase S9 prolyl oligopeptidase catalytic" evidence="2">
    <location>
        <begin position="78"/>
        <end position="218"/>
    </location>
</feature>
<dbReference type="EMBL" id="QKYD01000078">
    <property type="protein sequence ID" value="REI22747.1"/>
    <property type="molecule type" value="Genomic_DNA"/>
</dbReference>
<name>A0A2K3ZFN7_9STAP</name>
<evidence type="ECO:0000313" key="5">
    <source>
        <dbReference type="EMBL" id="REI22747.1"/>
    </source>
</evidence>
<dbReference type="PANTHER" id="PTHR48081">
    <property type="entry name" value="AB HYDROLASE SUPERFAMILY PROTEIN C4A8.06C"/>
    <property type="match status" value="1"/>
</dbReference>
<reference evidence="6 7" key="1">
    <citation type="journal article" date="2018" name="Vet. Microbiol.">
        <title>Characterisation of Staphylococcus felis isolated from cats using whole genome sequencing.</title>
        <authorList>
            <person name="Worthing K."/>
            <person name="Pang S."/>
            <person name="Trott D.J."/>
            <person name="Abraham S."/>
            <person name="Coombs G.W."/>
            <person name="Jordan D."/>
            <person name="McIntyre L."/>
            <person name="Davies M.R."/>
            <person name="Norris J."/>
        </authorList>
    </citation>
    <scope>NUCLEOTIDE SEQUENCE [LARGE SCALE GENOMIC DNA]</scope>
    <source>
        <strain evidence="5 6">F25</strain>
        <strain evidence="4 7">F9</strain>
    </source>
</reference>
<dbReference type="SUPFAM" id="SSF53474">
    <property type="entry name" value="alpha/beta-Hydrolases"/>
    <property type="match status" value="1"/>
</dbReference>
<dbReference type="OrthoDB" id="179999at2"/>
<dbReference type="GO" id="GO:0008236">
    <property type="term" value="F:serine-type peptidase activity"/>
    <property type="evidence" value="ECO:0007669"/>
    <property type="project" value="InterPro"/>
</dbReference>
<reference evidence="3 8" key="2">
    <citation type="submission" date="2020-12" db="EMBL/GenBank/DDBJ databases">
        <title>Genomic analysis of Staphylococcus felis from a cat with skin infection.</title>
        <authorList>
            <person name="Aslantas O."/>
            <person name="Keskin O."/>
            <person name="Buyukaltay K."/>
            <person name="Gullu Yucetepe A."/>
        </authorList>
    </citation>
    <scope>NUCLEOTIDE SEQUENCE [LARGE SCALE GENOMIC DNA]</scope>
    <source>
        <strain evidence="3 8">HARRANVET</strain>
    </source>
</reference>